<reference evidence="1" key="1">
    <citation type="journal article" date="2015" name="Genome Announc.">
        <title>Draft Genome Sequence of Tolypothrix boutellei Strain VB521301.</title>
        <authorList>
            <person name="Chandrababunaidu M.M."/>
            <person name="Singh D."/>
            <person name="Sen D."/>
            <person name="Bhan S."/>
            <person name="Das S."/>
            <person name="Gupta A."/>
            <person name="Adhikary S.P."/>
            <person name="Tripathy S."/>
        </authorList>
    </citation>
    <scope>NUCLEOTIDE SEQUENCE</scope>
    <source>
        <strain evidence="1">VB521301</strain>
    </source>
</reference>
<dbReference type="Proteomes" id="UP000029738">
    <property type="component" value="Unassembled WGS sequence"/>
</dbReference>
<evidence type="ECO:0000313" key="2">
    <source>
        <dbReference type="Proteomes" id="UP000029738"/>
    </source>
</evidence>
<dbReference type="EMBL" id="JHEG04000001">
    <property type="protein sequence ID" value="KAF3890490.1"/>
    <property type="molecule type" value="Genomic_DNA"/>
</dbReference>
<gene>
    <name evidence="1" type="ORF">DA73_0400037330</name>
</gene>
<protein>
    <submittedName>
        <fullName evidence="1">Uncharacterized protein</fullName>
    </submittedName>
</protein>
<proteinExistence type="predicted"/>
<reference evidence="1" key="2">
    <citation type="submission" date="2019-11" db="EMBL/GenBank/DDBJ databases">
        <title>Improved Assembly of Tolypothrix boutellei genome.</title>
        <authorList>
            <person name="Sarangi A.N."/>
            <person name="Mukherjee M."/>
            <person name="Ghosh S."/>
            <person name="Singh D."/>
            <person name="Das A."/>
            <person name="Kant S."/>
            <person name="Prusty A."/>
            <person name="Tripathy S."/>
        </authorList>
    </citation>
    <scope>NUCLEOTIDE SEQUENCE</scope>
    <source>
        <strain evidence="1">VB521301</strain>
    </source>
</reference>
<keyword evidence="2" id="KW-1185">Reference proteome</keyword>
<sequence>MRCQPIPVLYAISTGFTVYRSGSSDEQTLLFYTNHCLLVAGDFIL</sequence>
<name>A0A8S9TD98_9CYAN</name>
<evidence type="ECO:0000313" key="1">
    <source>
        <dbReference type="EMBL" id="KAF3890490.1"/>
    </source>
</evidence>
<comment type="caution">
    <text evidence="1">The sequence shown here is derived from an EMBL/GenBank/DDBJ whole genome shotgun (WGS) entry which is preliminary data.</text>
</comment>
<accession>A0A8S9TD98</accession>
<dbReference type="AlphaFoldDB" id="A0A8S9TD98"/>
<organism evidence="1 2">
    <name type="scientific">Tolypothrix bouteillei VB521301</name>
    <dbReference type="NCBI Taxonomy" id="1479485"/>
    <lineage>
        <taxon>Bacteria</taxon>
        <taxon>Bacillati</taxon>
        <taxon>Cyanobacteriota</taxon>
        <taxon>Cyanophyceae</taxon>
        <taxon>Nostocales</taxon>
        <taxon>Tolypothrichaceae</taxon>
        <taxon>Tolypothrix</taxon>
    </lineage>
</organism>